<dbReference type="Proteomes" id="UP000800094">
    <property type="component" value="Unassembled WGS sequence"/>
</dbReference>
<evidence type="ECO:0000313" key="2">
    <source>
        <dbReference type="Proteomes" id="UP000800094"/>
    </source>
</evidence>
<name>A0A6A6ID06_9PLEO</name>
<dbReference type="OrthoDB" id="3791276at2759"/>
<evidence type="ECO:0000313" key="1">
    <source>
        <dbReference type="EMBL" id="KAF2247383.1"/>
    </source>
</evidence>
<reference evidence="1" key="1">
    <citation type="journal article" date="2020" name="Stud. Mycol.">
        <title>101 Dothideomycetes genomes: a test case for predicting lifestyles and emergence of pathogens.</title>
        <authorList>
            <person name="Haridas S."/>
            <person name="Albert R."/>
            <person name="Binder M."/>
            <person name="Bloem J."/>
            <person name="Labutti K."/>
            <person name="Salamov A."/>
            <person name="Andreopoulos B."/>
            <person name="Baker S."/>
            <person name="Barry K."/>
            <person name="Bills G."/>
            <person name="Bluhm B."/>
            <person name="Cannon C."/>
            <person name="Castanera R."/>
            <person name="Culley D."/>
            <person name="Daum C."/>
            <person name="Ezra D."/>
            <person name="Gonzalez J."/>
            <person name="Henrissat B."/>
            <person name="Kuo A."/>
            <person name="Liang C."/>
            <person name="Lipzen A."/>
            <person name="Lutzoni F."/>
            <person name="Magnuson J."/>
            <person name="Mondo S."/>
            <person name="Nolan M."/>
            <person name="Ohm R."/>
            <person name="Pangilinan J."/>
            <person name="Park H.-J."/>
            <person name="Ramirez L."/>
            <person name="Alfaro M."/>
            <person name="Sun H."/>
            <person name="Tritt A."/>
            <person name="Yoshinaga Y."/>
            <person name="Zwiers L.-H."/>
            <person name="Turgeon B."/>
            <person name="Goodwin S."/>
            <person name="Spatafora J."/>
            <person name="Crous P."/>
            <person name="Grigoriev I."/>
        </authorList>
    </citation>
    <scope>NUCLEOTIDE SEQUENCE</scope>
    <source>
        <strain evidence="1">CBS 122368</strain>
    </source>
</reference>
<protein>
    <submittedName>
        <fullName evidence="1">Uncharacterized protein</fullName>
    </submittedName>
</protein>
<proteinExistence type="predicted"/>
<organism evidence="1 2">
    <name type="scientific">Trematosphaeria pertusa</name>
    <dbReference type="NCBI Taxonomy" id="390896"/>
    <lineage>
        <taxon>Eukaryota</taxon>
        <taxon>Fungi</taxon>
        <taxon>Dikarya</taxon>
        <taxon>Ascomycota</taxon>
        <taxon>Pezizomycotina</taxon>
        <taxon>Dothideomycetes</taxon>
        <taxon>Pleosporomycetidae</taxon>
        <taxon>Pleosporales</taxon>
        <taxon>Massarineae</taxon>
        <taxon>Trematosphaeriaceae</taxon>
        <taxon>Trematosphaeria</taxon>
    </lineage>
</organism>
<dbReference type="EMBL" id="ML987197">
    <property type="protein sequence ID" value="KAF2247383.1"/>
    <property type="molecule type" value="Genomic_DNA"/>
</dbReference>
<sequence length="128" mass="14247">MTTDPLRSRIFNELRIHYETQGKEFINMTAKNLAFLVRHHLGPEIEPTKVSLPIVDIYEDGATVAHRAALVVHGAPGKHRVLIQNQSPVGHTNCLVHELSDMAEKAIVGILGEDTLRPVFDIKGSMDF</sequence>
<dbReference type="AlphaFoldDB" id="A0A6A6ID06"/>
<accession>A0A6A6ID06</accession>
<dbReference type="GeneID" id="54580259"/>
<gene>
    <name evidence="1" type="ORF">BU26DRAFT_506635</name>
</gene>
<keyword evidence="2" id="KW-1185">Reference proteome</keyword>
<dbReference type="RefSeq" id="XP_033682387.1">
    <property type="nucleotide sequence ID" value="XM_033826929.1"/>
</dbReference>